<keyword evidence="1" id="KW-0472">Membrane</keyword>
<organism evidence="2 3">
    <name type="scientific">Candidatus Niyogibacteria bacterium CG10_big_fil_rev_8_21_14_0_10_46_36</name>
    <dbReference type="NCBI Taxonomy" id="1974726"/>
    <lineage>
        <taxon>Bacteria</taxon>
        <taxon>Candidatus Niyogiibacteriota</taxon>
    </lineage>
</organism>
<dbReference type="Proteomes" id="UP000231503">
    <property type="component" value="Unassembled WGS sequence"/>
</dbReference>
<evidence type="ECO:0000256" key="1">
    <source>
        <dbReference type="HAMAP-Rule" id="MF_00386"/>
    </source>
</evidence>
<dbReference type="InterPro" id="IPR002696">
    <property type="entry name" value="Membr_insert_effic_factor_YidD"/>
</dbReference>
<dbReference type="PANTHER" id="PTHR33383:SF1">
    <property type="entry name" value="MEMBRANE PROTEIN INSERTION EFFICIENCY FACTOR-RELATED"/>
    <property type="match status" value="1"/>
</dbReference>
<gene>
    <name evidence="2" type="primary">yidD</name>
    <name evidence="2" type="ORF">COU47_02450</name>
</gene>
<evidence type="ECO:0000313" key="3">
    <source>
        <dbReference type="Proteomes" id="UP000231503"/>
    </source>
</evidence>
<dbReference type="AlphaFoldDB" id="A0A2H0TDH0"/>
<dbReference type="NCBIfam" id="TIGR00278">
    <property type="entry name" value="membrane protein insertion efficiency factor YidD"/>
    <property type="match status" value="1"/>
</dbReference>
<dbReference type="EMBL" id="PFCO01000005">
    <property type="protein sequence ID" value="PIR69593.1"/>
    <property type="molecule type" value="Genomic_DNA"/>
</dbReference>
<dbReference type="Pfam" id="PF01809">
    <property type="entry name" value="YidD"/>
    <property type="match status" value="1"/>
</dbReference>
<reference evidence="3" key="1">
    <citation type="submission" date="2017-09" db="EMBL/GenBank/DDBJ databases">
        <title>Depth-based differentiation of microbial function through sediment-hosted aquifers and enrichment of novel symbionts in the deep terrestrial subsurface.</title>
        <authorList>
            <person name="Probst A.J."/>
            <person name="Ladd B."/>
            <person name="Jarett J.K."/>
            <person name="Geller-Mcgrath D.E."/>
            <person name="Sieber C.M.K."/>
            <person name="Emerson J.B."/>
            <person name="Anantharaman K."/>
            <person name="Thomas B.C."/>
            <person name="Malmstrom R."/>
            <person name="Stieglmeier M."/>
            <person name="Klingl A."/>
            <person name="Woyke T."/>
            <person name="Ryan C.M."/>
            <person name="Banfield J.F."/>
        </authorList>
    </citation>
    <scope>NUCLEOTIDE SEQUENCE [LARGE SCALE GENOMIC DNA]</scope>
</reference>
<accession>A0A2H0TDH0</accession>
<proteinExistence type="inferred from homology"/>
<comment type="similarity">
    <text evidence="1">Belongs to the UPF0161 family.</text>
</comment>
<dbReference type="SMART" id="SM01234">
    <property type="entry name" value="Haemolytic"/>
    <property type="match status" value="1"/>
</dbReference>
<dbReference type="HAMAP" id="MF_00386">
    <property type="entry name" value="UPF0161_YidD"/>
    <property type="match status" value="1"/>
</dbReference>
<sequence>MNSVVRQSIALYQKILSPDKNIFIKRTPSCRFFPSCSEYGLEAFQRFGFFKAFFYTTRRVFRCHPFSKGGHDPLP</sequence>
<name>A0A2H0TDH0_9BACT</name>
<comment type="function">
    <text evidence="1">Could be involved in insertion of integral membrane proteins into the membrane.</text>
</comment>
<protein>
    <recommendedName>
        <fullName evidence="1">Putative membrane protein insertion efficiency factor</fullName>
    </recommendedName>
</protein>
<evidence type="ECO:0000313" key="2">
    <source>
        <dbReference type="EMBL" id="PIR69593.1"/>
    </source>
</evidence>
<comment type="caution">
    <text evidence="2">The sequence shown here is derived from an EMBL/GenBank/DDBJ whole genome shotgun (WGS) entry which is preliminary data.</text>
</comment>
<keyword evidence="1" id="KW-1003">Cell membrane</keyword>
<dbReference type="GO" id="GO:0005886">
    <property type="term" value="C:plasma membrane"/>
    <property type="evidence" value="ECO:0007669"/>
    <property type="project" value="UniProtKB-SubCell"/>
</dbReference>
<dbReference type="PANTHER" id="PTHR33383">
    <property type="entry name" value="MEMBRANE PROTEIN INSERTION EFFICIENCY FACTOR-RELATED"/>
    <property type="match status" value="1"/>
</dbReference>
<comment type="subcellular location">
    <subcellularLocation>
        <location evidence="1">Cell membrane</location>
        <topology evidence="1">Peripheral membrane protein</topology>
        <orientation evidence="1">Cytoplasmic side</orientation>
    </subcellularLocation>
</comment>